<feature type="region of interest" description="Disordered" evidence="1">
    <location>
        <begin position="296"/>
        <end position="319"/>
    </location>
</feature>
<dbReference type="EMBL" id="DF968081">
    <property type="protein sequence ID" value="GAP04348.1"/>
    <property type="molecule type" value="Genomic_DNA"/>
</dbReference>
<keyword evidence="2" id="KW-0472">Membrane</keyword>
<dbReference type="AlphaFoldDB" id="A0A3F3H954"/>
<keyword evidence="2" id="KW-1133">Transmembrane helix</keyword>
<dbReference type="STRING" id="709323.GCA_001047135_00896"/>
<dbReference type="PANTHER" id="PTHR30373:SF2">
    <property type="entry name" value="UPF0603 PROTEIN YGCG"/>
    <property type="match status" value="1"/>
</dbReference>
<name>A0A3F3H954_9LACO</name>
<proteinExistence type="predicted"/>
<keyword evidence="3" id="KW-0732">Signal</keyword>
<feature type="signal peptide" evidence="3">
    <location>
        <begin position="1"/>
        <end position="30"/>
    </location>
</feature>
<evidence type="ECO:0000256" key="3">
    <source>
        <dbReference type="SAM" id="SignalP"/>
    </source>
</evidence>
<dbReference type="RefSeq" id="WP_059393770.1">
    <property type="nucleotide sequence ID" value="NZ_DF968081.1"/>
</dbReference>
<dbReference type="Gene3D" id="3.10.310.50">
    <property type="match status" value="1"/>
</dbReference>
<accession>A0A3F3H954</accession>
<evidence type="ECO:0000313" key="5">
    <source>
        <dbReference type="EMBL" id="GAP04348.1"/>
    </source>
</evidence>
<protein>
    <recommendedName>
        <fullName evidence="4">TPM domain-containing protein</fullName>
    </recommendedName>
</protein>
<organism evidence="5">
    <name type="scientific">Fructobacillus tropaeoli</name>
    <dbReference type="NCBI Taxonomy" id="709323"/>
    <lineage>
        <taxon>Bacteria</taxon>
        <taxon>Bacillati</taxon>
        <taxon>Bacillota</taxon>
        <taxon>Bacilli</taxon>
        <taxon>Lactobacillales</taxon>
        <taxon>Lactobacillaceae</taxon>
        <taxon>Fructobacillus</taxon>
    </lineage>
</organism>
<dbReference type="PANTHER" id="PTHR30373">
    <property type="entry name" value="UPF0603 PROTEIN YGCG"/>
    <property type="match status" value="1"/>
</dbReference>
<evidence type="ECO:0000256" key="1">
    <source>
        <dbReference type="SAM" id="MobiDB-lite"/>
    </source>
</evidence>
<feature type="domain" description="TPM" evidence="4">
    <location>
        <begin position="44"/>
        <end position="160"/>
    </location>
</feature>
<feature type="transmembrane region" description="Helical" evidence="2">
    <location>
        <begin position="190"/>
        <end position="209"/>
    </location>
</feature>
<feature type="chain" id="PRO_5017685492" description="TPM domain-containing protein" evidence="3">
    <location>
        <begin position="31"/>
        <end position="319"/>
    </location>
</feature>
<keyword evidence="2" id="KW-0812">Transmembrane</keyword>
<evidence type="ECO:0000259" key="4">
    <source>
        <dbReference type="Pfam" id="PF04536"/>
    </source>
</evidence>
<dbReference type="Pfam" id="PF04536">
    <property type="entry name" value="TPM_phosphatase"/>
    <property type="match status" value="1"/>
</dbReference>
<sequence>MALLKNKIGLATISLLALFFLGLHFQTAQAEDPNKIEPSSNFVVTDNANVLSDQTKQVILKQEQTFKKTKEQPQVAVLTVNNTDGQSIRDFTNDLTMLSVWHAGKKGQDNGVIIVFAKNNGQNNVRVVTGTGVESVLPDGKIYQLLQANQQELKSSDPTAIDRGIRNLFLQVEKTLPTTPTSGKQSASTTSAVIALGLVGVLALVIFLVRSKMRRFNGGNTSYYRGGNGNTRYFNQSPNGPQHGHSSGLNWFLGGLLLSNLFSGPRRHFDDDHYDHYDDFGGGLGGGSDFDGSDFGGSDFGGGSDSGGGGDFGGGGSDF</sequence>
<dbReference type="Proteomes" id="UP000064514">
    <property type="component" value="Unassembled WGS sequence"/>
</dbReference>
<evidence type="ECO:0000256" key="2">
    <source>
        <dbReference type="SAM" id="Phobius"/>
    </source>
</evidence>
<gene>
    <name evidence="5" type="ORF">FTRO_0040880</name>
</gene>
<dbReference type="InterPro" id="IPR007621">
    <property type="entry name" value="TPM_dom"/>
</dbReference>
<reference evidence="5" key="1">
    <citation type="journal article" date="2015" name="BMC Genomics">
        <title>Comparative genomics of Fructobacillus spp. and Leuconostoc spp. reveals niche-specific evolution of Fructobacillus spp.</title>
        <authorList>
            <person name="Endo A."/>
            <person name="Tanizawa Y."/>
            <person name="Tanaka N."/>
            <person name="Maeno S."/>
            <person name="Kumar H."/>
            <person name="Shiwa Y."/>
            <person name="Okada S."/>
            <person name="Yoshikawa H."/>
            <person name="Dicks L."/>
            <person name="Nakagawa J."/>
            <person name="Arita M."/>
        </authorList>
    </citation>
    <scope>NUCLEOTIDE SEQUENCE [LARGE SCALE GENOMIC DNA]</scope>
    <source>
        <strain evidence="5">F214-1</strain>
    </source>
</reference>